<dbReference type="EMBL" id="FNWX01000037">
    <property type="protein sequence ID" value="SEH83678.1"/>
    <property type="molecule type" value="Genomic_DNA"/>
</dbReference>
<keyword evidence="3" id="KW-1185">Reference proteome</keyword>
<dbReference type="STRING" id="420404.SAMN05421793_13722"/>
<evidence type="ECO:0000313" key="3">
    <source>
        <dbReference type="Proteomes" id="UP000198555"/>
    </source>
</evidence>
<organism evidence="2 3">
    <name type="scientific">Epilithonimonas hominis</name>
    <dbReference type="NCBI Taxonomy" id="420404"/>
    <lineage>
        <taxon>Bacteria</taxon>
        <taxon>Pseudomonadati</taxon>
        <taxon>Bacteroidota</taxon>
        <taxon>Flavobacteriia</taxon>
        <taxon>Flavobacteriales</taxon>
        <taxon>Weeksellaceae</taxon>
        <taxon>Chryseobacterium group</taxon>
        <taxon>Epilithonimonas</taxon>
    </lineage>
</organism>
<dbReference type="RefSeq" id="WP_089770636.1">
    <property type="nucleotide sequence ID" value="NZ_FNWX01000037.1"/>
</dbReference>
<reference evidence="3" key="1">
    <citation type="submission" date="2016-10" db="EMBL/GenBank/DDBJ databases">
        <authorList>
            <person name="Varghese N."/>
            <person name="Submissions S."/>
        </authorList>
    </citation>
    <scope>NUCLEOTIDE SEQUENCE [LARGE SCALE GENOMIC DNA]</scope>
    <source>
        <strain evidence="3">DSM 19326</strain>
    </source>
</reference>
<evidence type="ECO:0000313" key="2">
    <source>
        <dbReference type="EMBL" id="SEH83678.1"/>
    </source>
</evidence>
<proteinExistence type="predicted"/>
<keyword evidence="1" id="KW-0732">Signal</keyword>
<protein>
    <recommendedName>
        <fullName evidence="4">Rieske domain-containing protein</fullName>
    </recommendedName>
</protein>
<dbReference type="AlphaFoldDB" id="A0A1H6LGK9"/>
<sequence length="152" mass="16737">MKAKKIASSLALFLIISILTINNSCSERNETVSCFPNSTVSVQLNLSLPLYYKLQTVGSWVYVNEVGAGTRGLIVVRTTTGFKVYDRNAPHICPDTDTTLEVKNDTSVYCPKDGSQWILITGQPTDNSVAKIAPKTYGYNYNATSNILDIYN</sequence>
<feature type="chain" id="PRO_5011559193" description="Rieske domain-containing protein" evidence="1">
    <location>
        <begin position="27"/>
        <end position="152"/>
    </location>
</feature>
<evidence type="ECO:0008006" key="4">
    <source>
        <dbReference type="Google" id="ProtNLM"/>
    </source>
</evidence>
<gene>
    <name evidence="2" type="ORF">SAMN05421793_13722</name>
</gene>
<feature type="signal peptide" evidence="1">
    <location>
        <begin position="1"/>
        <end position="26"/>
    </location>
</feature>
<name>A0A1H6LGK9_9FLAO</name>
<accession>A0A1H6LGK9</accession>
<dbReference type="Proteomes" id="UP000198555">
    <property type="component" value="Unassembled WGS sequence"/>
</dbReference>
<evidence type="ECO:0000256" key="1">
    <source>
        <dbReference type="SAM" id="SignalP"/>
    </source>
</evidence>